<dbReference type="Proteomes" id="UP001199816">
    <property type="component" value="Unassembled WGS sequence"/>
</dbReference>
<evidence type="ECO:0000313" key="1">
    <source>
        <dbReference type="EMBL" id="MCD2424963.1"/>
    </source>
</evidence>
<organism evidence="1 2">
    <name type="scientific">Niabella pedocola</name>
    <dbReference type="NCBI Taxonomy" id="1752077"/>
    <lineage>
        <taxon>Bacteria</taxon>
        <taxon>Pseudomonadati</taxon>
        <taxon>Bacteroidota</taxon>
        <taxon>Chitinophagia</taxon>
        <taxon>Chitinophagales</taxon>
        <taxon>Chitinophagaceae</taxon>
        <taxon>Niabella</taxon>
    </lineage>
</organism>
<protein>
    <recommendedName>
        <fullName evidence="3">DUF937 domain-containing protein</fullName>
    </recommendedName>
</protein>
<comment type="caution">
    <text evidence="1">The sequence shown here is derived from an EMBL/GenBank/DDBJ whole genome shotgun (WGS) entry which is preliminary data.</text>
</comment>
<name>A0ABS8PV61_9BACT</name>
<evidence type="ECO:0000313" key="2">
    <source>
        <dbReference type="Proteomes" id="UP001199816"/>
    </source>
</evidence>
<keyword evidence="2" id="KW-1185">Reference proteome</keyword>
<accession>A0ABS8PV61</accession>
<proteinExistence type="predicted"/>
<reference evidence="1 2" key="1">
    <citation type="submission" date="2021-11" db="EMBL/GenBank/DDBJ databases">
        <title>Genomic of Niabella pedocola.</title>
        <authorList>
            <person name="Wu T."/>
        </authorList>
    </citation>
    <scope>NUCLEOTIDE SEQUENCE [LARGE SCALE GENOMIC DNA]</scope>
    <source>
        <strain evidence="1 2">JCM 31011</strain>
    </source>
</reference>
<sequence length="201" mass="20776">MLDQILNLVKQYGQQSVVENPDVPNEYNNQVMAETANTITSGFQNMASGGGLQNILSLFTGGGQSQGGNGILSNPIVSMMIGHLANRLVSNVNLNPATANNIASNLIPSVLNSLVNRTVSNDPQDSGFNLNGLIGSLTGGGNSTGSATGGFDFQGLLNQVSGQQGGIDISQIIGQVTQNAQTHQQTQQSGGLANLISGFFK</sequence>
<dbReference type="RefSeq" id="WP_231007312.1">
    <property type="nucleotide sequence ID" value="NZ_JAJNEC010000005.1"/>
</dbReference>
<evidence type="ECO:0008006" key="3">
    <source>
        <dbReference type="Google" id="ProtNLM"/>
    </source>
</evidence>
<gene>
    <name evidence="1" type="ORF">LQ567_19420</name>
</gene>
<dbReference type="EMBL" id="JAJNEC010000005">
    <property type="protein sequence ID" value="MCD2424963.1"/>
    <property type="molecule type" value="Genomic_DNA"/>
</dbReference>